<dbReference type="GO" id="GO:0050479">
    <property type="term" value="F:glyceryl-ether monooxygenase activity"/>
    <property type="evidence" value="ECO:0007669"/>
    <property type="project" value="TreeGrafter"/>
</dbReference>
<evidence type="ECO:0000259" key="8">
    <source>
        <dbReference type="Pfam" id="PF04116"/>
    </source>
</evidence>
<feature type="transmembrane region" description="Helical" evidence="7">
    <location>
        <begin position="34"/>
        <end position="64"/>
    </location>
</feature>
<evidence type="ECO:0000256" key="3">
    <source>
        <dbReference type="ARBA" id="ARBA00022989"/>
    </source>
</evidence>
<proteinExistence type="predicted"/>
<feature type="transmembrane region" description="Helical" evidence="7">
    <location>
        <begin position="76"/>
        <end position="93"/>
    </location>
</feature>
<evidence type="ECO:0000256" key="1">
    <source>
        <dbReference type="ARBA" id="ARBA00004127"/>
    </source>
</evidence>
<protein>
    <submittedName>
        <fullName evidence="9">Sterol desaturase/sphingolipid hydroxylase (Fatty acid hydroxylase superfamily)</fullName>
    </submittedName>
</protein>
<accession>A0A7W6DF80</accession>
<comment type="caution">
    <text evidence="9">The sequence shown here is derived from an EMBL/GenBank/DDBJ whole genome shotgun (WGS) entry which is preliminary data.</text>
</comment>
<dbReference type="InterPro" id="IPR051689">
    <property type="entry name" value="Sterol_desaturase/TMEM195"/>
</dbReference>
<evidence type="ECO:0000313" key="10">
    <source>
        <dbReference type="Proteomes" id="UP000552757"/>
    </source>
</evidence>
<comment type="subcellular location">
    <subcellularLocation>
        <location evidence="1">Endomembrane system</location>
        <topology evidence="1">Multi-pass membrane protein</topology>
    </subcellularLocation>
</comment>
<dbReference type="GO" id="GO:0008610">
    <property type="term" value="P:lipid biosynthetic process"/>
    <property type="evidence" value="ECO:0007669"/>
    <property type="project" value="InterPro"/>
</dbReference>
<dbReference type="Pfam" id="PF04116">
    <property type="entry name" value="FA_hydroxylase"/>
    <property type="match status" value="1"/>
</dbReference>
<evidence type="ECO:0000256" key="6">
    <source>
        <dbReference type="ARBA" id="ARBA00023136"/>
    </source>
</evidence>
<keyword evidence="10" id="KW-1185">Reference proteome</keyword>
<dbReference type="GO" id="GO:0016020">
    <property type="term" value="C:membrane"/>
    <property type="evidence" value="ECO:0007669"/>
    <property type="project" value="GOC"/>
</dbReference>
<keyword evidence="6 7" id="KW-0472">Membrane</keyword>
<organism evidence="9 10">
    <name type="scientific">Sphingobium fontiphilum</name>
    <dbReference type="NCBI Taxonomy" id="944425"/>
    <lineage>
        <taxon>Bacteria</taxon>
        <taxon>Pseudomonadati</taxon>
        <taxon>Pseudomonadota</taxon>
        <taxon>Alphaproteobacteria</taxon>
        <taxon>Sphingomonadales</taxon>
        <taxon>Sphingomonadaceae</taxon>
        <taxon>Sphingobium</taxon>
    </lineage>
</organism>
<keyword evidence="3 7" id="KW-1133">Transmembrane helix</keyword>
<dbReference type="PANTHER" id="PTHR21624">
    <property type="entry name" value="STEROL DESATURASE-RELATED PROTEIN"/>
    <property type="match status" value="1"/>
</dbReference>
<evidence type="ECO:0000313" key="9">
    <source>
        <dbReference type="EMBL" id="MBB3982180.1"/>
    </source>
</evidence>
<dbReference type="GO" id="GO:0012505">
    <property type="term" value="C:endomembrane system"/>
    <property type="evidence" value="ECO:0007669"/>
    <property type="project" value="UniProtKB-SubCell"/>
</dbReference>
<keyword evidence="2 7" id="KW-0812">Transmembrane</keyword>
<dbReference type="Proteomes" id="UP000552757">
    <property type="component" value="Unassembled WGS sequence"/>
</dbReference>
<dbReference type="AlphaFoldDB" id="A0A7W6DF80"/>
<dbReference type="PANTHER" id="PTHR21624:SF1">
    <property type="entry name" value="ALKYLGLYCEROL MONOOXYGENASE"/>
    <property type="match status" value="1"/>
</dbReference>
<evidence type="ECO:0000256" key="5">
    <source>
        <dbReference type="ARBA" id="ARBA00023098"/>
    </source>
</evidence>
<dbReference type="GO" id="GO:0006643">
    <property type="term" value="P:membrane lipid metabolic process"/>
    <property type="evidence" value="ECO:0007669"/>
    <property type="project" value="TreeGrafter"/>
</dbReference>
<evidence type="ECO:0000256" key="4">
    <source>
        <dbReference type="ARBA" id="ARBA00023002"/>
    </source>
</evidence>
<feature type="transmembrane region" description="Helical" evidence="7">
    <location>
        <begin position="6"/>
        <end position="22"/>
    </location>
</feature>
<evidence type="ECO:0000256" key="7">
    <source>
        <dbReference type="SAM" id="Phobius"/>
    </source>
</evidence>
<dbReference type="RefSeq" id="WP_183955226.1">
    <property type="nucleotide sequence ID" value="NZ_JACIEB010000003.1"/>
</dbReference>
<feature type="domain" description="Fatty acid hydroxylase" evidence="8">
    <location>
        <begin position="79"/>
        <end position="213"/>
    </location>
</feature>
<gene>
    <name evidence="9" type="ORF">GGR44_001839</name>
</gene>
<sequence>MAHHSPLFLSIAAVAILAELVWRLRSGRGYDGRAALTTAGLVAGNLVAGALHAAVLAAAFTTVWAYAPHRFPATEWQSWAIGFFAVEFAYYWFHRASHEIRWMWATHSVHHSAEQLTFLSSLRLGWTNTLSLGWLFYLPVIALGFDPRVVAVLLAVNLNFQFFLHSEAVPRLGPLEWIFNTPHHHRAHHASNPEFLDRNYGGMLIVWDRLFGTIAPESDVEKRYGLVGKAREANPVKLALREWAGIATDVARATSWRDRWTAMVRVK</sequence>
<reference evidence="9 10" key="1">
    <citation type="submission" date="2020-08" db="EMBL/GenBank/DDBJ databases">
        <title>Genomic Encyclopedia of Type Strains, Phase IV (KMG-IV): sequencing the most valuable type-strain genomes for metagenomic binning, comparative biology and taxonomic classification.</title>
        <authorList>
            <person name="Goeker M."/>
        </authorList>
    </citation>
    <scope>NUCLEOTIDE SEQUENCE [LARGE SCALE GENOMIC DNA]</scope>
    <source>
        <strain evidence="9 10">DSM 29348</strain>
    </source>
</reference>
<keyword evidence="4" id="KW-0560">Oxidoreductase</keyword>
<dbReference type="GO" id="GO:0005506">
    <property type="term" value="F:iron ion binding"/>
    <property type="evidence" value="ECO:0007669"/>
    <property type="project" value="InterPro"/>
</dbReference>
<name>A0A7W6DF80_9SPHN</name>
<dbReference type="InterPro" id="IPR006694">
    <property type="entry name" value="Fatty_acid_hydroxylase"/>
</dbReference>
<evidence type="ECO:0000256" key="2">
    <source>
        <dbReference type="ARBA" id="ARBA00022692"/>
    </source>
</evidence>
<keyword evidence="5" id="KW-0443">Lipid metabolism</keyword>
<dbReference type="EMBL" id="JACIEB010000003">
    <property type="protein sequence ID" value="MBB3982180.1"/>
    <property type="molecule type" value="Genomic_DNA"/>
</dbReference>